<accession>A0A174LIL9</accession>
<evidence type="ECO:0000313" key="4">
    <source>
        <dbReference type="Proteomes" id="UP000462501"/>
    </source>
</evidence>
<dbReference type="EMBL" id="VIQT01000019">
    <property type="protein sequence ID" value="NDO40266.1"/>
    <property type="molecule type" value="Genomic_DNA"/>
</dbReference>
<sequence length="187" mass="21583">MKYFRIRQEDRDGQNCLIRGLITLPCAEDLRRGEIRGLPLSSSHYITSSFDVLPEILCKQIFMVSQGLFDLVTLYLGETEYRNFFLEDDQGRQAFYYIPQLPLMDCLSEQSRSNPDKSRIERTIIKAGRDYPDIFQISGIRDRAYILSLPFAESLLRRGAGGFFLEEAAVEEKPDTEKNLHMGGREL</sequence>
<reference evidence="2 4" key="2">
    <citation type="submission" date="2019-06" db="EMBL/GenBank/DDBJ databases">
        <title>Draft genome sequences of 15 bacterial species constituting the stable defined intestinal microbiota of the GM15 gnotobiotic mouse model.</title>
        <authorList>
            <person name="Elie C."/>
            <person name="Mathieu A."/>
            <person name="Saliou A."/>
            <person name="Darnaud M."/>
            <person name="Leulier F."/>
            <person name="Tamellini A."/>
        </authorList>
    </citation>
    <scope>NUCLEOTIDE SEQUENCE [LARGE SCALE GENOMIC DNA]</scope>
    <source>
        <strain evidence="2 4">JM4-15</strain>
    </source>
</reference>
<dbReference type="GeneID" id="72463266"/>
<gene>
    <name evidence="1" type="ORF">ERS852551_00143</name>
    <name evidence="2" type="ORF">FMM72_13695</name>
</gene>
<protein>
    <submittedName>
        <fullName evidence="1">Uncharacterized protein</fullName>
    </submittedName>
</protein>
<dbReference type="RefSeq" id="WP_140400937.1">
    <property type="nucleotide sequence ID" value="NZ_CABIWA010000002.1"/>
</dbReference>
<reference evidence="1 3" key="1">
    <citation type="submission" date="2015-09" db="EMBL/GenBank/DDBJ databases">
        <authorList>
            <consortium name="Pathogen Informatics"/>
        </authorList>
    </citation>
    <scope>NUCLEOTIDE SEQUENCE [LARGE SCALE GENOMIC DNA]</scope>
    <source>
        <strain evidence="1 3">2789STDY5834939</strain>
    </source>
</reference>
<proteinExistence type="predicted"/>
<evidence type="ECO:0000313" key="2">
    <source>
        <dbReference type="EMBL" id="NDO40266.1"/>
    </source>
</evidence>
<organism evidence="1 3">
    <name type="scientific">Anaerotruncus colihominis</name>
    <dbReference type="NCBI Taxonomy" id="169435"/>
    <lineage>
        <taxon>Bacteria</taxon>
        <taxon>Bacillati</taxon>
        <taxon>Bacillota</taxon>
        <taxon>Clostridia</taxon>
        <taxon>Eubacteriales</taxon>
        <taxon>Oscillospiraceae</taxon>
        <taxon>Anaerotruncus</taxon>
    </lineage>
</organism>
<name>A0A174LIL9_9FIRM</name>
<evidence type="ECO:0000313" key="3">
    <source>
        <dbReference type="Proteomes" id="UP000095765"/>
    </source>
</evidence>
<dbReference type="AlphaFoldDB" id="A0A174LIL9"/>
<dbReference type="Proteomes" id="UP000462501">
    <property type="component" value="Unassembled WGS sequence"/>
</dbReference>
<dbReference type="Proteomes" id="UP000095765">
    <property type="component" value="Unassembled WGS sequence"/>
</dbReference>
<dbReference type="EMBL" id="CZBE01000001">
    <property type="protein sequence ID" value="CUP22407.1"/>
    <property type="molecule type" value="Genomic_DNA"/>
</dbReference>
<evidence type="ECO:0000313" key="1">
    <source>
        <dbReference type="EMBL" id="CUP22407.1"/>
    </source>
</evidence>